<organism evidence="16 17">
    <name type="scientific">Oxalicibacterium flavum</name>
    <dbReference type="NCBI Taxonomy" id="179467"/>
    <lineage>
        <taxon>Bacteria</taxon>
        <taxon>Pseudomonadati</taxon>
        <taxon>Pseudomonadota</taxon>
        <taxon>Betaproteobacteria</taxon>
        <taxon>Burkholderiales</taxon>
        <taxon>Oxalobacteraceae</taxon>
        <taxon>Oxalicibacterium</taxon>
    </lineage>
</organism>
<evidence type="ECO:0000259" key="14">
    <source>
        <dbReference type="Pfam" id="PF00593"/>
    </source>
</evidence>
<dbReference type="GO" id="GO:0015344">
    <property type="term" value="F:siderophore uptake transmembrane transporter activity"/>
    <property type="evidence" value="ECO:0007669"/>
    <property type="project" value="TreeGrafter"/>
</dbReference>
<evidence type="ECO:0000256" key="11">
    <source>
        <dbReference type="RuleBase" id="RU003357"/>
    </source>
</evidence>
<dbReference type="PANTHER" id="PTHR30069:SF40">
    <property type="entry name" value="TONB-DEPENDENT RECEPTOR NMB0964-RELATED"/>
    <property type="match status" value="1"/>
</dbReference>
<keyword evidence="8" id="KW-0675">Receptor</keyword>
<comment type="subcellular location">
    <subcellularLocation>
        <location evidence="1 10">Cell outer membrane</location>
        <topology evidence="1 10">Multi-pass membrane protein</topology>
    </subcellularLocation>
</comment>
<keyword evidence="17" id="KW-1185">Reference proteome</keyword>
<evidence type="ECO:0000313" key="16">
    <source>
        <dbReference type="EMBL" id="GGC06574.1"/>
    </source>
</evidence>
<dbReference type="InterPro" id="IPR012910">
    <property type="entry name" value="Plug_dom"/>
</dbReference>
<evidence type="ECO:0000256" key="6">
    <source>
        <dbReference type="ARBA" id="ARBA00023077"/>
    </source>
</evidence>
<dbReference type="PANTHER" id="PTHR30069">
    <property type="entry name" value="TONB-DEPENDENT OUTER MEMBRANE RECEPTOR"/>
    <property type="match status" value="1"/>
</dbReference>
<proteinExistence type="inferred from homology"/>
<evidence type="ECO:0000256" key="10">
    <source>
        <dbReference type="PROSITE-ProRule" id="PRU01360"/>
    </source>
</evidence>
<evidence type="ECO:0000256" key="13">
    <source>
        <dbReference type="SAM" id="SignalP"/>
    </source>
</evidence>
<reference evidence="16" key="1">
    <citation type="journal article" date="2014" name="Int. J. Syst. Evol. Microbiol.">
        <title>Complete genome sequence of Corynebacterium casei LMG S-19264T (=DSM 44701T), isolated from a smear-ripened cheese.</title>
        <authorList>
            <consortium name="US DOE Joint Genome Institute (JGI-PGF)"/>
            <person name="Walter F."/>
            <person name="Albersmeier A."/>
            <person name="Kalinowski J."/>
            <person name="Ruckert C."/>
        </authorList>
    </citation>
    <scope>NUCLEOTIDE SEQUENCE</scope>
    <source>
        <strain evidence="16">CCM 7086</strain>
    </source>
</reference>
<evidence type="ECO:0000256" key="4">
    <source>
        <dbReference type="ARBA" id="ARBA00022452"/>
    </source>
</evidence>
<evidence type="ECO:0000256" key="7">
    <source>
        <dbReference type="ARBA" id="ARBA00023136"/>
    </source>
</evidence>
<dbReference type="InterPro" id="IPR036942">
    <property type="entry name" value="Beta-barrel_TonB_sf"/>
</dbReference>
<dbReference type="Pfam" id="PF00593">
    <property type="entry name" value="TonB_dep_Rec_b-barrel"/>
    <property type="match status" value="1"/>
</dbReference>
<dbReference type="Pfam" id="PF07715">
    <property type="entry name" value="Plug"/>
    <property type="match status" value="1"/>
</dbReference>
<keyword evidence="13" id="KW-0732">Signal</keyword>
<evidence type="ECO:0000256" key="3">
    <source>
        <dbReference type="ARBA" id="ARBA00022448"/>
    </source>
</evidence>
<comment type="similarity">
    <text evidence="2 10 11">Belongs to the TonB-dependent receptor family.</text>
</comment>
<dbReference type="InterPro" id="IPR037066">
    <property type="entry name" value="Plug_dom_sf"/>
</dbReference>
<name>A0A8J2XXW5_9BURK</name>
<comment type="caution">
    <text evidence="16">The sequence shown here is derived from an EMBL/GenBank/DDBJ whole genome shotgun (WGS) entry which is preliminary data.</text>
</comment>
<dbReference type="Gene3D" id="2.170.130.10">
    <property type="entry name" value="TonB-dependent receptor, plug domain"/>
    <property type="match status" value="1"/>
</dbReference>
<keyword evidence="5 10" id="KW-0812">Transmembrane</keyword>
<dbReference type="GO" id="GO:0009279">
    <property type="term" value="C:cell outer membrane"/>
    <property type="evidence" value="ECO:0007669"/>
    <property type="project" value="UniProtKB-SubCell"/>
</dbReference>
<dbReference type="RefSeq" id="WP_188395584.1">
    <property type="nucleotide sequence ID" value="NZ_BMCG01000003.1"/>
</dbReference>
<keyword evidence="4 10" id="KW-1134">Transmembrane beta strand</keyword>
<evidence type="ECO:0000256" key="2">
    <source>
        <dbReference type="ARBA" id="ARBA00009810"/>
    </source>
</evidence>
<evidence type="ECO:0000256" key="9">
    <source>
        <dbReference type="ARBA" id="ARBA00023237"/>
    </source>
</evidence>
<dbReference type="InterPro" id="IPR039426">
    <property type="entry name" value="TonB-dep_rcpt-like"/>
</dbReference>
<feature type="domain" description="TonB-dependent receptor-like beta-barrel" evidence="14">
    <location>
        <begin position="308"/>
        <end position="660"/>
    </location>
</feature>
<protein>
    <recommendedName>
        <fullName evidence="18">TonB-dependent receptor</fullName>
    </recommendedName>
</protein>
<dbReference type="PROSITE" id="PS52016">
    <property type="entry name" value="TONB_DEPENDENT_REC_3"/>
    <property type="match status" value="1"/>
</dbReference>
<dbReference type="GO" id="GO:0044718">
    <property type="term" value="P:siderophore transmembrane transport"/>
    <property type="evidence" value="ECO:0007669"/>
    <property type="project" value="TreeGrafter"/>
</dbReference>
<feature type="signal peptide" evidence="13">
    <location>
        <begin position="1"/>
        <end position="25"/>
    </location>
</feature>
<evidence type="ECO:0000256" key="12">
    <source>
        <dbReference type="SAM" id="MobiDB-lite"/>
    </source>
</evidence>
<evidence type="ECO:0008006" key="18">
    <source>
        <dbReference type="Google" id="ProtNLM"/>
    </source>
</evidence>
<accession>A0A8J2XXW5</accession>
<feature type="region of interest" description="Disordered" evidence="12">
    <location>
        <begin position="360"/>
        <end position="385"/>
    </location>
</feature>
<evidence type="ECO:0000256" key="5">
    <source>
        <dbReference type="ARBA" id="ARBA00022692"/>
    </source>
</evidence>
<evidence type="ECO:0000256" key="1">
    <source>
        <dbReference type="ARBA" id="ARBA00004571"/>
    </source>
</evidence>
<dbReference type="InterPro" id="IPR000531">
    <property type="entry name" value="Beta-barrel_TonB"/>
</dbReference>
<evidence type="ECO:0000313" key="17">
    <source>
        <dbReference type="Proteomes" id="UP000620266"/>
    </source>
</evidence>
<feature type="domain" description="TonB-dependent receptor plug" evidence="15">
    <location>
        <begin position="56"/>
        <end position="158"/>
    </location>
</feature>
<keyword evidence="3 10" id="KW-0813">Transport</keyword>
<gene>
    <name evidence="16" type="ORF">GCM10007205_14710</name>
</gene>
<keyword evidence="9 10" id="KW-0998">Cell outer membrane</keyword>
<evidence type="ECO:0000259" key="15">
    <source>
        <dbReference type="Pfam" id="PF07715"/>
    </source>
</evidence>
<evidence type="ECO:0000256" key="8">
    <source>
        <dbReference type="ARBA" id="ARBA00023170"/>
    </source>
</evidence>
<sequence>MIAQRTLLASAVLSALATMSASALAQSASQTQQPQQTLPSVTVTATPFNDTPDNQILAPAKVLSGDELRNKLGGSLGDTLSLEPGVSASAFGAGASRPIIRGMEGPRVKILQNGMSVLDASTFSNDHAVAGEAATARQVEILRGPASLLYGSGAIGGVVNIVNDRIPTVLVDKPSGEAEVRYGTADRGKQVSTSVDAASGNIGLHLDGNFRDADDYKIPGRADLGDPDSASGRLPNSFARASSLGFGAAYIQDWGHIGASVGGNDDKYGIPTEERSFITLKQTRFDLDGLLRNPFANFESLRFKVGHTDYEHTEHHEDGEPAVTFKNRALESRLELTHRELAGWRGTFGLQTENSRFSALPAEHDDDHDDDDDDDHDHDHGHATVPLTKTESIAAFILEERDFGPLRLSAGGRVESVKHKPEAESALPSRDFTLGSYSLGGLWSFTPGYALGLTGSVAQRAPSVEELYSDGPHEATATYDIGDANLRKETSRNLEISLQKTEGLVRWKANLFHNQVKNYVYGRMGDTVDDHGHVEPDGEFTERFWSQGDARIRGAEAEVSYNLYGDGLSLRGFADTSRGKLTNGGGNLPLQPTTRVGGEVGYKQGDWRSGFSVLHAKKQTRLAGFEDFAVPSYTRVDANLSYTQRIGAYPVTWFAIIKNLLDDDIRLSTSVLREVAPLTERNLIVGVRTRF</sequence>
<dbReference type="EMBL" id="BMCG01000003">
    <property type="protein sequence ID" value="GGC06574.1"/>
    <property type="molecule type" value="Genomic_DNA"/>
</dbReference>
<feature type="compositionally biased region" description="Acidic residues" evidence="12">
    <location>
        <begin position="364"/>
        <end position="376"/>
    </location>
</feature>
<feature type="chain" id="PRO_5035298516" description="TonB-dependent receptor" evidence="13">
    <location>
        <begin position="26"/>
        <end position="691"/>
    </location>
</feature>
<keyword evidence="7 10" id="KW-0472">Membrane</keyword>
<reference evidence="16" key="2">
    <citation type="submission" date="2020-09" db="EMBL/GenBank/DDBJ databases">
        <authorList>
            <person name="Sun Q."/>
            <person name="Sedlacek I."/>
        </authorList>
    </citation>
    <scope>NUCLEOTIDE SEQUENCE</scope>
    <source>
        <strain evidence="16">CCM 7086</strain>
    </source>
</reference>
<dbReference type="AlphaFoldDB" id="A0A8J2XXW5"/>
<keyword evidence="6 11" id="KW-0798">TonB box</keyword>
<dbReference type="SUPFAM" id="SSF56935">
    <property type="entry name" value="Porins"/>
    <property type="match status" value="1"/>
</dbReference>
<dbReference type="Gene3D" id="2.40.170.20">
    <property type="entry name" value="TonB-dependent receptor, beta-barrel domain"/>
    <property type="match status" value="1"/>
</dbReference>
<dbReference type="Proteomes" id="UP000620266">
    <property type="component" value="Unassembled WGS sequence"/>
</dbReference>